<keyword evidence="1" id="KW-0963">Cytoplasm</keyword>
<sequence length="192" mass="22395">MSVVPPHRSTTGWPRRTSEYKYVSPPSKPLSLERTINLYPLTNYTFGTKEPLYEKDSSVAARFQRMREEFEKIGMRRAVEGVLIVHEHRLPHILGRQDGVKQDWVIDDSIGNWWRPNFEPPQYPYIPAHITKPKEHKKLFLVQLQEKALFAVPKNYKLVAAPLFELYDNAPGYGPIISSLPQLLSRFNFIYN</sequence>
<keyword evidence="1" id="KW-0539">Nucleus</keyword>
<organism evidence="2 3">
    <name type="scientific">Esox lucius</name>
    <name type="common">Northern pike</name>
    <dbReference type="NCBI Taxonomy" id="8010"/>
    <lineage>
        <taxon>Eukaryota</taxon>
        <taxon>Metazoa</taxon>
        <taxon>Chordata</taxon>
        <taxon>Craniata</taxon>
        <taxon>Vertebrata</taxon>
        <taxon>Euteleostomi</taxon>
        <taxon>Actinopterygii</taxon>
        <taxon>Neopterygii</taxon>
        <taxon>Teleostei</taxon>
        <taxon>Protacanthopterygii</taxon>
        <taxon>Esociformes</taxon>
        <taxon>Esocidae</taxon>
        <taxon>Esox</taxon>
    </lineage>
</organism>
<dbReference type="Pfam" id="PF13869">
    <property type="entry name" value="NUDIX_2"/>
    <property type="match status" value="2"/>
</dbReference>
<keyword evidence="1" id="KW-0507">mRNA processing</keyword>
<gene>
    <name evidence="2" type="primary">NUDT21</name>
</gene>
<dbReference type="GO" id="GO:0031124">
    <property type="term" value="P:mRNA 3'-end processing"/>
    <property type="evidence" value="ECO:0007669"/>
    <property type="project" value="InterPro"/>
</dbReference>
<evidence type="ECO:0000313" key="2">
    <source>
        <dbReference type="Ensembl" id="ENSELUP00000036844.2"/>
    </source>
</evidence>
<comment type="similarity">
    <text evidence="1">Belongs to the Nudix hydrolase family. CPSF5 subfamily.</text>
</comment>
<comment type="subunit">
    <text evidence="1">Homodimer (via N- and C-terminus); binds RNA as homodimer. Component of the cleavage factor Im (CFIm) complex.</text>
</comment>
<dbReference type="GO" id="GO:0003729">
    <property type="term" value="F:mRNA binding"/>
    <property type="evidence" value="ECO:0007669"/>
    <property type="project" value="UniProtKB-UniRule"/>
</dbReference>
<proteinExistence type="inferred from homology"/>
<dbReference type="Bgee" id="ENSELUG00000016262">
    <property type="expression patterns" value="Expressed in ovary and 14 other cell types or tissues"/>
</dbReference>
<reference evidence="3" key="1">
    <citation type="journal article" date="2014" name="PLoS ONE">
        <title>The genome and linkage map of the northern pike (Esox lucius): conserved synteny revealed between the salmonid sister group and the Neoteleostei.</title>
        <authorList>
            <person name="Rondeau E.B."/>
            <person name="Minkley D.R."/>
            <person name="Leong J.S."/>
            <person name="Messmer A.M."/>
            <person name="Jantzen J.R."/>
            <person name="von Schalburg K.R."/>
            <person name="Lemon C."/>
            <person name="Bird N.H."/>
            <person name="Koop B.F."/>
        </authorList>
    </citation>
    <scope>NUCLEOTIDE SEQUENCE</scope>
</reference>
<accession>A0A3P9A887</accession>
<dbReference type="Ensembl" id="ENSELUT00000025833.3">
    <property type="protein sequence ID" value="ENSELUP00000036844.2"/>
    <property type="gene ID" value="ENSELUG00000016262.3"/>
</dbReference>
<reference evidence="2" key="4">
    <citation type="submission" date="2025-09" db="UniProtKB">
        <authorList>
            <consortium name="Ensembl"/>
        </authorList>
    </citation>
    <scope>IDENTIFICATION</scope>
</reference>
<dbReference type="PANTHER" id="PTHR13047">
    <property type="entry name" value="PRE-MRNA CLEAVAGE FACTOR IM, 25KD SUBUNIT"/>
    <property type="match status" value="1"/>
</dbReference>
<dbReference type="GeneTree" id="ENSGT00390000015814"/>
<keyword evidence="3" id="KW-1185">Reference proteome</keyword>
<reference evidence="2" key="3">
    <citation type="submission" date="2025-08" db="UniProtKB">
        <authorList>
            <consortium name="Ensembl"/>
        </authorList>
    </citation>
    <scope>IDENTIFICATION</scope>
</reference>
<dbReference type="CDD" id="cd18871">
    <property type="entry name" value="NUDIX_Cfim25_Nudt21"/>
    <property type="match status" value="1"/>
</dbReference>
<dbReference type="Gene3D" id="3.90.79.10">
    <property type="entry name" value="Nucleoside Triphosphate Pyrophosphohydrolase"/>
    <property type="match status" value="2"/>
</dbReference>
<comment type="subcellular location">
    <subcellularLocation>
        <location evidence="1">Nucleus</location>
    </subcellularLocation>
    <subcellularLocation>
        <location evidence="1">Cytoplasm</location>
    </subcellularLocation>
</comment>
<evidence type="ECO:0000256" key="1">
    <source>
        <dbReference type="PIRNR" id="PIRNR017888"/>
    </source>
</evidence>
<evidence type="ECO:0000313" key="3">
    <source>
        <dbReference type="Proteomes" id="UP000265140"/>
    </source>
</evidence>
<dbReference type="GO" id="GO:0005849">
    <property type="term" value="C:mRNA cleavage factor complex"/>
    <property type="evidence" value="ECO:0007669"/>
    <property type="project" value="UniProtKB-UniRule"/>
</dbReference>
<protein>
    <recommendedName>
        <fullName evidence="1">Cleavage and polyadenylation specificity factor subunit 5</fullName>
    </recommendedName>
</protein>
<dbReference type="AlphaFoldDB" id="A0A3P9A887"/>
<comment type="function">
    <text evidence="1">Component of the cleavage factor Im (CFIm) complex that functions as an activator of the pre-mRNA 3'-end cleavage and polyadenylation processing required for the maturation of pre-mRNA into functional mRNAs. CFIm contributes to the recruitment of multiprotein complexes on specific sequences on the pre-mRNA 3'-end, so called cleavage and polyadenylation signals (pA signals). Most pre-mRNAs contain multiple pA signals, resulting in alternative cleavage and polyadenylation (APA) producing mRNAs with variable 3'-end formation. The CFIm complex acts as a key regulator of cleavage and polyadenylation site choice during APA through its binding to 5'-UGUA-3' elements localized in the 3'-untranslated region (UTR) for a huge number of pre-mRNAs.</text>
</comment>
<dbReference type="GO" id="GO:0005737">
    <property type="term" value="C:cytoplasm"/>
    <property type="evidence" value="ECO:0007669"/>
    <property type="project" value="UniProtKB-SubCell"/>
</dbReference>
<dbReference type="InterPro" id="IPR016706">
    <property type="entry name" value="Cleav_polyA_spec_factor_su5"/>
</dbReference>
<dbReference type="PIRSF" id="PIRSF017888">
    <property type="entry name" value="CPSF-25"/>
    <property type="match status" value="1"/>
</dbReference>
<keyword evidence="1" id="KW-0694">RNA-binding</keyword>
<name>A0A3P9A887_ESOLU</name>
<dbReference type="Proteomes" id="UP000265140">
    <property type="component" value="Chromosome 19"/>
</dbReference>
<reference evidence="2" key="2">
    <citation type="submission" date="2020-02" db="EMBL/GenBank/DDBJ databases">
        <title>Esox lucius (northern pike) genome, fEsoLuc1, primary haplotype.</title>
        <authorList>
            <person name="Myers G."/>
            <person name="Karagic N."/>
            <person name="Meyer A."/>
            <person name="Pippel M."/>
            <person name="Reichard M."/>
            <person name="Winkler S."/>
            <person name="Tracey A."/>
            <person name="Sims Y."/>
            <person name="Howe K."/>
            <person name="Rhie A."/>
            <person name="Formenti G."/>
            <person name="Durbin R."/>
            <person name="Fedrigo O."/>
            <person name="Jarvis E.D."/>
        </authorList>
    </citation>
    <scope>NUCLEOTIDE SEQUENCE [LARGE SCALE GENOMIC DNA]</scope>
</reference>